<dbReference type="Proteomes" id="UP000510821">
    <property type="component" value="Chromosome"/>
</dbReference>
<sequence>MPLSVLHSFIHQTEEKTTSLTISLGDDALFMTLSDKVNKNRVKLDLDEVAGLAEAIEKNRSWSAFHTFTNLQNVESKNRISYNDGFFSVEGEKKVAMKLGESERAAFKRVLEFAFNKMIERKLEQGRKFGK</sequence>
<name>A0A7D5XJG7_FERL1</name>
<accession>A0A7D5XJG7</accession>
<dbReference type="KEGG" id="flt:Sv326_0475"/>
<reference evidence="2" key="1">
    <citation type="submission" date="2020-07" db="EMBL/GenBank/DDBJ databases">
        <title>Metabolic diversity and evolutionary history of the archaeal phylum ###Micrarchaeota### uncovered from a freshwater lake metagenome.</title>
        <authorList>
            <person name="Kadnikov V.V."/>
            <person name="Savvichev A.S."/>
            <person name="Mardanov A.V."/>
            <person name="Beletsky A.V."/>
            <person name="Chupakov A.V."/>
            <person name="Kokryatskaya N.M."/>
            <person name="Pimenov N.V."/>
            <person name="Ravin N.V."/>
        </authorList>
    </citation>
    <scope>NUCLEOTIDE SEQUENCE [LARGE SCALE GENOMIC DNA]</scope>
</reference>
<evidence type="ECO:0000313" key="2">
    <source>
        <dbReference type="Proteomes" id="UP000510821"/>
    </source>
</evidence>
<evidence type="ECO:0000313" key="1">
    <source>
        <dbReference type="EMBL" id="QLJ52650.1"/>
    </source>
</evidence>
<gene>
    <name evidence="1" type="ORF">Sv326_0475</name>
</gene>
<organism evidence="1 2">
    <name type="scientific">Fermentimicrarchaeum limneticum</name>
    <dbReference type="NCBI Taxonomy" id="2795018"/>
    <lineage>
        <taxon>Archaea</taxon>
        <taxon>Candidatus Micrarchaeota</taxon>
        <taxon>Candidatus Fermentimicrarchaeales</taxon>
        <taxon>Candidatus Fermentimicrarchaeaceae</taxon>
        <taxon>Candidatus Fermentimicrarchaeum</taxon>
    </lineage>
</organism>
<proteinExistence type="predicted"/>
<dbReference type="AlphaFoldDB" id="A0A7D5XJG7"/>
<dbReference type="EMBL" id="CP058998">
    <property type="protein sequence ID" value="QLJ52650.1"/>
    <property type="molecule type" value="Genomic_DNA"/>
</dbReference>
<protein>
    <submittedName>
        <fullName evidence="1">Uncharacterized protein</fullName>
    </submittedName>
</protein>